<evidence type="ECO:0000313" key="2">
    <source>
        <dbReference type="EMBL" id="KAL0270471.1"/>
    </source>
</evidence>
<feature type="region of interest" description="Disordered" evidence="1">
    <location>
        <begin position="788"/>
        <end position="821"/>
    </location>
</feature>
<feature type="region of interest" description="Disordered" evidence="1">
    <location>
        <begin position="371"/>
        <end position="400"/>
    </location>
</feature>
<comment type="caution">
    <text evidence="2">The sequence shown here is derived from an EMBL/GenBank/DDBJ whole genome shotgun (WGS) entry which is preliminary data.</text>
</comment>
<protein>
    <submittedName>
        <fullName evidence="2">Uncharacterized protein</fullName>
    </submittedName>
</protein>
<feature type="region of interest" description="Disordered" evidence="1">
    <location>
        <begin position="1260"/>
        <end position="1290"/>
    </location>
</feature>
<feature type="region of interest" description="Disordered" evidence="1">
    <location>
        <begin position="201"/>
        <end position="236"/>
    </location>
</feature>
<feature type="compositionally biased region" description="Basic and acidic residues" evidence="1">
    <location>
        <begin position="374"/>
        <end position="400"/>
    </location>
</feature>
<dbReference type="EMBL" id="JARGDH010000004">
    <property type="protein sequence ID" value="KAL0270471.1"/>
    <property type="molecule type" value="Genomic_DNA"/>
</dbReference>
<reference evidence="2" key="1">
    <citation type="journal article" date="2024" name="Gigascience">
        <title>Chromosome-level genome of the poultry shaft louse Menopon gallinae provides insight into the host-switching and adaptive evolution of parasitic lice.</title>
        <authorList>
            <person name="Xu Y."/>
            <person name="Ma L."/>
            <person name="Liu S."/>
            <person name="Liang Y."/>
            <person name="Liu Q."/>
            <person name="He Z."/>
            <person name="Tian L."/>
            <person name="Duan Y."/>
            <person name="Cai W."/>
            <person name="Li H."/>
            <person name="Song F."/>
        </authorList>
    </citation>
    <scope>NUCLEOTIDE SEQUENCE</scope>
    <source>
        <strain evidence="2">Cailab_2023a</strain>
    </source>
</reference>
<feature type="compositionally biased region" description="Basic and acidic residues" evidence="1">
    <location>
        <begin position="210"/>
        <end position="222"/>
    </location>
</feature>
<gene>
    <name evidence="2" type="ORF">PYX00_007875</name>
</gene>
<proteinExistence type="predicted"/>
<sequence length="1306" mass="148849">MKFPKEMNDNGSNFRESNQKASTSGESKTTEENKECPAAKSEEHDSSAFVIEPNTTALIPPWLRNSLGLTEKGGKTNQKYLKTLIPTAGEKAIAAEIAEMKTDPDESSLKESSANPIIEVNIRHEADFAEDGCETGGKVTPLWKKNGKNSQYECNIFGLSKEKRLVRAVKSEVTSVDVVVPVEDQDDGKRKLRSRKTRNRTCKRIFGGTPKREEPLKEEQEVPSRPVSFSNTSAPVPTDVDRLNSKLLLLCGKSTVDSLTEEDVSLIQEMKNQLCHKEGFAKLFNEIKEAKNLDKTIKESKAEKPAKTEEREVVGEKFKREIGKDVGFVSRVENGNTKMVNNFIKRNSKMMEEERRYLEEIKRHYEKKKWNQKKISEEPEPEKPRPQHRNKDFMDKERKNKLRNESDLLAIEKAVNETLKKFIEMYRFQVPPEIVSSMKTNIVQSLQSENHDSSIPRKNLDALFREQLHDTNAKKKLVHTLSTGEGETKTANTVPERVHTFAGDENEVSKDVSEEKVKVPHKRIVKAEVVEEKDPMDPEDLRGLHKDFQECLNMIRGQLDIAGTKLCSVVLEKTDVADALERKLRIIHDFPRGVTECIKMCHEKLELGSPEGDNVRNSINVCDCRRTSSWDNSKSTCNQSCQTKDRTFTKSATQTEWEDIPVRDDKHSDLTPGLYRIIKAQTEVGRFYLCPEELDEESETVPRENFEGCENMEPEPYPTYPTYPTYSLPDALKSFSRETFRSERLPKSTGKLHRAFNSDCLGLNTWEVARRESKRTLMNFFTDGLANSKVRGDNETKGKRNDDGLVLRQNSELSDDKEKHADNSENYHMGCVWLWNGKKMYPGVDLKVHVEDLLREKLREILGEVKLDENGTGCKENPSSLLPPALSKRVLSGHNLDLRKTHSKFRIETIHHAELATSDDSKPFIFSGSGTRGEEIIPAKDVITISRSYSKLPFEPKIGTNFLNQNMRIASCAQEIDRNQSECESTFGRSVREVGTQNSQHTITSLNISRLKPKSKVCQAGKPIRQKCKMQAIVHKGRRGKARTVKPFSFAENVGEAKKVKLEFRESKREVTSKIDKVSNTESVRECFSVISNDSSSSTIGPVRVKLIGIEVSKEKKNPSSDIGAFETERKDGQEPTRVTIDEYQPKDMDIYPRDQLKRHKHWELIENVLNRVNQKEKDSLWNDIRDFVKKKIGRDINDEGAREVCIEIEQDLPRLAKGKSRQAVVAKGNYIRNEGDIEVEVDLTLDDLERIVRHRQRKLRRRQKCHDQRLKAQSKKSSSSGTSEGNSDEVLNCHDYGGAFGAYVR</sequence>
<feature type="compositionally biased region" description="Basic and acidic residues" evidence="1">
    <location>
        <begin position="28"/>
        <end position="46"/>
    </location>
</feature>
<evidence type="ECO:0000256" key="1">
    <source>
        <dbReference type="SAM" id="MobiDB-lite"/>
    </source>
</evidence>
<feature type="compositionally biased region" description="Low complexity" evidence="1">
    <location>
        <begin position="1276"/>
        <end position="1286"/>
    </location>
</feature>
<feature type="compositionally biased region" description="Basic and acidic residues" evidence="1">
    <location>
        <begin position="790"/>
        <end position="805"/>
    </location>
</feature>
<name>A0AAW2HLH4_9NEOP</name>
<organism evidence="2">
    <name type="scientific">Menopon gallinae</name>
    <name type="common">poultry shaft louse</name>
    <dbReference type="NCBI Taxonomy" id="328185"/>
    <lineage>
        <taxon>Eukaryota</taxon>
        <taxon>Metazoa</taxon>
        <taxon>Ecdysozoa</taxon>
        <taxon>Arthropoda</taxon>
        <taxon>Hexapoda</taxon>
        <taxon>Insecta</taxon>
        <taxon>Pterygota</taxon>
        <taxon>Neoptera</taxon>
        <taxon>Paraneoptera</taxon>
        <taxon>Psocodea</taxon>
        <taxon>Troctomorpha</taxon>
        <taxon>Phthiraptera</taxon>
        <taxon>Amblycera</taxon>
        <taxon>Menoponidae</taxon>
        <taxon>Menopon</taxon>
    </lineage>
</organism>
<feature type="compositionally biased region" description="Polar residues" evidence="1">
    <location>
        <begin position="9"/>
        <end position="27"/>
    </location>
</feature>
<accession>A0AAW2HLH4</accession>
<feature type="region of interest" description="Disordered" evidence="1">
    <location>
        <begin position="1"/>
        <end position="52"/>
    </location>
</feature>